<feature type="compositionally biased region" description="Polar residues" evidence="2">
    <location>
        <begin position="186"/>
        <end position="204"/>
    </location>
</feature>
<dbReference type="GO" id="GO:0005739">
    <property type="term" value="C:mitochondrion"/>
    <property type="evidence" value="ECO:0007669"/>
    <property type="project" value="TreeGrafter"/>
</dbReference>
<protein>
    <submittedName>
        <fullName evidence="3">Uncharacterized protein</fullName>
    </submittedName>
</protein>
<dbReference type="InterPro" id="IPR052618">
    <property type="entry name" value="ComplexI_NDUFA12"/>
</dbReference>
<dbReference type="GO" id="GO:0045271">
    <property type="term" value="C:respiratory chain complex I"/>
    <property type="evidence" value="ECO:0007669"/>
    <property type="project" value="InterPro"/>
</dbReference>
<proteinExistence type="inferred from homology"/>
<evidence type="ECO:0000313" key="4">
    <source>
        <dbReference type="Proteomes" id="UP000007014"/>
    </source>
</evidence>
<dbReference type="GO" id="GO:0032981">
    <property type="term" value="P:mitochondrial respiratory chain complex I assembly"/>
    <property type="evidence" value="ECO:0007669"/>
    <property type="project" value="TreeGrafter"/>
</dbReference>
<dbReference type="Pfam" id="PF05071">
    <property type="entry name" value="NDUFA12"/>
    <property type="match status" value="1"/>
</dbReference>
<reference evidence="3 4" key="2">
    <citation type="journal article" date="2007" name="BMC Biol.">
        <title>A 100%-complete sequence reveals unusually simple genomic features in the hot-spring red alga Cyanidioschyzon merolae.</title>
        <authorList>
            <person name="Nozaki H."/>
            <person name="Takano H."/>
            <person name="Misumi O."/>
            <person name="Terasawa K."/>
            <person name="Matsuzaki M."/>
            <person name="Maruyama S."/>
            <person name="Nishida K."/>
            <person name="Yagisawa F."/>
            <person name="Yoshida Y."/>
            <person name="Fujiwara T."/>
            <person name="Takio S."/>
            <person name="Tamura K."/>
            <person name="Chung S.J."/>
            <person name="Nakamura S."/>
            <person name="Kuroiwa H."/>
            <person name="Tanaka K."/>
            <person name="Sato N."/>
            <person name="Kuroiwa T."/>
        </authorList>
    </citation>
    <scope>NUCLEOTIDE SEQUENCE [LARGE SCALE GENOMIC DNA]</scope>
    <source>
        <strain evidence="3 4">10D</strain>
    </source>
</reference>
<dbReference type="EMBL" id="AP006485">
    <property type="protein sequence ID" value="BAM79022.1"/>
    <property type="molecule type" value="Genomic_DNA"/>
</dbReference>
<keyword evidence="4" id="KW-1185">Reference proteome</keyword>
<evidence type="ECO:0000313" key="3">
    <source>
        <dbReference type="EMBL" id="BAM79022.1"/>
    </source>
</evidence>
<dbReference type="InterPro" id="IPR007763">
    <property type="entry name" value="NDUFA12"/>
</dbReference>
<dbReference type="OrthoDB" id="10255576at2759"/>
<reference evidence="3 4" key="1">
    <citation type="journal article" date="2004" name="Nature">
        <title>Genome sequence of the ultrasmall unicellular red alga Cyanidioschyzon merolae 10D.</title>
        <authorList>
            <person name="Matsuzaki M."/>
            <person name="Misumi O."/>
            <person name="Shin-i T."/>
            <person name="Maruyama S."/>
            <person name="Takahara M."/>
            <person name="Miyagishima S."/>
            <person name="Mori T."/>
            <person name="Nishida K."/>
            <person name="Yagisawa F."/>
            <person name="Nishida K."/>
            <person name="Yoshida Y."/>
            <person name="Nishimura Y."/>
            <person name="Nakao S."/>
            <person name="Kobayashi T."/>
            <person name="Momoyama Y."/>
            <person name="Higashiyama T."/>
            <person name="Minoda A."/>
            <person name="Sano M."/>
            <person name="Nomoto H."/>
            <person name="Oishi K."/>
            <person name="Hayashi H."/>
            <person name="Ohta F."/>
            <person name="Nishizaka S."/>
            <person name="Haga S."/>
            <person name="Miura S."/>
            <person name="Morishita T."/>
            <person name="Kabeya Y."/>
            <person name="Terasawa K."/>
            <person name="Suzuki Y."/>
            <person name="Ishii Y."/>
            <person name="Asakawa S."/>
            <person name="Takano H."/>
            <person name="Ohta N."/>
            <person name="Kuroiwa H."/>
            <person name="Tanaka K."/>
            <person name="Shimizu N."/>
            <person name="Sugano S."/>
            <person name="Sato N."/>
            <person name="Nozaki H."/>
            <person name="Ogasawara N."/>
            <person name="Kohara Y."/>
            <person name="Kuroiwa T."/>
        </authorList>
    </citation>
    <scope>NUCLEOTIDE SEQUENCE [LARGE SCALE GENOMIC DNA]</scope>
    <source>
        <strain evidence="3 4">10D</strain>
    </source>
</reference>
<sequence length="217" mass="24287">MPRSQARELLQRIGDWLLSRRLVGTDEAGNRYYEAYRGAGLPLRRYRERPSRSNWFSAASGTDYAGEGADSVNILWWQWLIGARTQPPSAEELVHLERQQAQVRERVAALAEKERSALETEQLNVLSVHERVAVLSKNSRKSYGRAQVTPVSAEALLATGTVYREWTSAYAEKPVTSDGGVDGVSSREQASSGKTSVEATSTQEPPIWISNRRRPRT</sequence>
<accession>M1VAA7</accession>
<dbReference type="HOGENOM" id="CLU_1273847_0_0_1"/>
<dbReference type="PANTHER" id="PTHR32470:SF2">
    <property type="entry name" value="NADH DEHYDROGENASE [UBIQUINONE] 1 ALPHA SUBCOMPLEX ASSEMBLY FACTOR 2"/>
    <property type="match status" value="1"/>
</dbReference>
<evidence type="ECO:0000256" key="2">
    <source>
        <dbReference type="SAM" id="MobiDB-lite"/>
    </source>
</evidence>
<dbReference type="Proteomes" id="UP000007014">
    <property type="component" value="Chromosome 3"/>
</dbReference>
<evidence type="ECO:0000256" key="1">
    <source>
        <dbReference type="ARBA" id="ARBA00007355"/>
    </source>
</evidence>
<dbReference type="AlphaFoldDB" id="M1VAA7"/>
<dbReference type="Gramene" id="CMC088CT">
    <property type="protein sequence ID" value="CMC088CT"/>
    <property type="gene ID" value="CMC088C"/>
</dbReference>
<feature type="region of interest" description="Disordered" evidence="2">
    <location>
        <begin position="174"/>
        <end position="217"/>
    </location>
</feature>
<dbReference type="RefSeq" id="XP_005535308.1">
    <property type="nucleotide sequence ID" value="XM_005535251.1"/>
</dbReference>
<dbReference type="PANTHER" id="PTHR32470">
    <property type="entry name" value="ADH DEHYDROGENASE [UBIQUINONE] 1 ALPHA SUBCOMPLEX ASSEMBLY FACTOR 2"/>
    <property type="match status" value="1"/>
</dbReference>
<comment type="similarity">
    <text evidence="1">Belongs to the complex I NDUFA12 subunit family.</text>
</comment>
<dbReference type="GeneID" id="16992478"/>
<organism evidence="3 4">
    <name type="scientific">Cyanidioschyzon merolae (strain NIES-3377 / 10D)</name>
    <name type="common">Unicellular red alga</name>
    <dbReference type="NCBI Taxonomy" id="280699"/>
    <lineage>
        <taxon>Eukaryota</taxon>
        <taxon>Rhodophyta</taxon>
        <taxon>Bangiophyceae</taxon>
        <taxon>Cyanidiales</taxon>
        <taxon>Cyanidiaceae</taxon>
        <taxon>Cyanidioschyzon</taxon>
    </lineage>
</organism>
<dbReference type="KEGG" id="cme:CYME_CMC088C"/>
<name>M1VAA7_CYAM1</name>
<gene>
    <name evidence="3" type="ORF">CYME_CMC088C</name>
</gene>